<evidence type="ECO:0000313" key="1">
    <source>
        <dbReference type="EMBL" id="KAH9833206.1"/>
    </source>
</evidence>
<name>A0ABQ8K8Y2_9APHY</name>
<organism evidence="1 2">
    <name type="scientific">Rhodofomes roseus</name>
    <dbReference type="NCBI Taxonomy" id="34475"/>
    <lineage>
        <taxon>Eukaryota</taxon>
        <taxon>Fungi</taxon>
        <taxon>Dikarya</taxon>
        <taxon>Basidiomycota</taxon>
        <taxon>Agaricomycotina</taxon>
        <taxon>Agaricomycetes</taxon>
        <taxon>Polyporales</taxon>
        <taxon>Rhodofomes</taxon>
    </lineage>
</organism>
<keyword evidence="2" id="KW-1185">Reference proteome</keyword>
<gene>
    <name evidence="1" type="ORF">C8Q71DRAFT_849946</name>
</gene>
<dbReference type="GeneID" id="72007450"/>
<dbReference type="EMBL" id="JADCUA010000019">
    <property type="protein sequence ID" value="KAH9833206.1"/>
    <property type="molecule type" value="Genomic_DNA"/>
</dbReference>
<evidence type="ECO:0000313" key="2">
    <source>
        <dbReference type="Proteomes" id="UP000814176"/>
    </source>
</evidence>
<dbReference type="Proteomes" id="UP000814176">
    <property type="component" value="Unassembled WGS sequence"/>
</dbReference>
<proteinExistence type="predicted"/>
<sequence>MVSDGPDLTDPTDPESPLKESLLKEYDVEEHGIVVSSFVEANWKQQATYRVKCYNSTSHGVYVFALYNGRALRSATYLQAGTSGRLQTAKQPYAKGQEKASRRVYDENDRHQSTGIVEIRFYDPSEGMPVPSFEPDTIYPDHVAILAREKTPFEKQWLPTPEQWANPHKVIRFVYTGKGGYANIDQKRKDIMARARVFRPPSSHEFVLPPIAALSSPVVAKEPTTISQDVVNFCEFVGFVWQRAEQEQALAMGLAEAEAIPENHGADDAAMDVN</sequence>
<dbReference type="RefSeq" id="XP_047775972.1">
    <property type="nucleotide sequence ID" value="XM_047926718.1"/>
</dbReference>
<protein>
    <submittedName>
        <fullName evidence="1">Uncharacterized protein</fullName>
    </submittedName>
</protein>
<reference evidence="1 2" key="1">
    <citation type="journal article" date="2021" name="Environ. Microbiol.">
        <title>Gene family expansions and transcriptome signatures uncover fungal adaptations to wood decay.</title>
        <authorList>
            <person name="Hage H."/>
            <person name="Miyauchi S."/>
            <person name="Viragh M."/>
            <person name="Drula E."/>
            <person name="Min B."/>
            <person name="Chaduli D."/>
            <person name="Navarro D."/>
            <person name="Favel A."/>
            <person name="Norest M."/>
            <person name="Lesage-Meessen L."/>
            <person name="Balint B."/>
            <person name="Merenyi Z."/>
            <person name="de Eugenio L."/>
            <person name="Morin E."/>
            <person name="Martinez A.T."/>
            <person name="Baldrian P."/>
            <person name="Stursova M."/>
            <person name="Martinez M.J."/>
            <person name="Novotny C."/>
            <person name="Magnuson J.K."/>
            <person name="Spatafora J.W."/>
            <person name="Maurice S."/>
            <person name="Pangilinan J."/>
            <person name="Andreopoulos W."/>
            <person name="LaButti K."/>
            <person name="Hundley H."/>
            <person name="Na H."/>
            <person name="Kuo A."/>
            <person name="Barry K."/>
            <person name="Lipzen A."/>
            <person name="Henrissat B."/>
            <person name="Riley R."/>
            <person name="Ahrendt S."/>
            <person name="Nagy L.G."/>
            <person name="Grigoriev I.V."/>
            <person name="Martin F."/>
            <person name="Rosso M.N."/>
        </authorList>
    </citation>
    <scope>NUCLEOTIDE SEQUENCE [LARGE SCALE GENOMIC DNA]</scope>
    <source>
        <strain evidence="1 2">CIRM-BRFM 1785</strain>
    </source>
</reference>
<accession>A0ABQ8K8Y2</accession>
<comment type="caution">
    <text evidence="1">The sequence shown here is derived from an EMBL/GenBank/DDBJ whole genome shotgun (WGS) entry which is preliminary data.</text>
</comment>